<dbReference type="OrthoDB" id="255828at2"/>
<dbReference type="AlphaFoldDB" id="A0A5C5YWT7"/>
<name>A0A5C5YWT7_9BACT</name>
<dbReference type="EMBL" id="SJPJ01000001">
    <property type="protein sequence ID" value="TWT79475.1"/>
    <property type="molecule type" value="Genomic_DNA"/>
</dbReference>
<reference evidence="1 2" key="1">
    <citation type="submission" date="2019-02" db="EMBL/GenBank/DDBJ databases">
        <title>Deep-cultivation of Planctomycetes and their phenomic and genomic characterization uncovers novel biology.</title>
        <authorList>
            <person name="Wiegand S."/>
            <person name="Jogler M."/>
            <person name="Boedeker C."/>
            <person name="Pinto D."/>
            <person name="Vollmers J."/>
            <person name="Rivas-Marin E."/>
            <person name="Kohn T."/>
            <person name="Peeters S.H."/>
            <person name="Heuer A."/>
            <person name="Rast P."/>
            <person name="Oberbeckmann S."/>
            <person name="Bunk B."/>
            <person name="Jeske O."/>
            <person name="Meyerdierks A."/>
            <person name="Storesund J.E."/>
            <person name="Kallscheuer N."/>
            <person name="Luecker S."/>
            <person name="Lage O.M."/>
            <person name="Pohl T."/>
            <person name="Merkel B.J."/>
            <person name="Hornburger P."/>
            <person name="Mueller R.-W."/>
            <person name="Bruemmer F."/>
            <person name="Labrenz M."/>
            <person name="Spormann A.M."/>
            <person name="Op Den Camp H."/>
            <person name="Overmann J."/>
            <person name="Amann R."/>
            <person name="Jetten M.S.M."/>
            <person name="Mascher T."/>
            <person name="Medema M.H."/>
            <person name="Devos D.P."/>
            <person name="Kaster A.-K."/>
            <person name="Ovreas L."/>
            <person name="Rohde M."/>
            <person name="Galperin M.Y."/>
            <person name="Jogler C."/>
        </authorList>
    </citation>
    <scope>NUCLEOTIDE SEQUENCE [LARGE SCALE GENOMIC DNA]</scope>
    <source>
        <strain evidence="1 2">CA13</strain>
    </source>
</reference>
<dbReference type="RefSeq" id="WP_146394689.1">
    <property type="nucleotide sequence ID" value="NZ_SJPJ01000001.1"/>
</dbReference>
<dbReference type="Proteomes" id="UP000315010">
    <property type="component" value="Unassembled WGS sequence"/>
</dbReference>
<evidence type="ECO:0000313" key="1">
    <source>
        <dbReference type="EMBL" id="TWT79475.1"/>
    </source>
</evidence>
<gene>
    <name evidence="1" type="ORF">CA13_08760</name>
</gene>
<keyword evidence="2" id="KW-1185">Reference proteome</keyword>
<evidence type="ECO:0000313" key="2">
    <source>
        <dbReference type="Proteomes" id="UP000315010"/>
    </source>
</evidence>
<proteinExistence type="predicted"/>
<comment type="caution">
    <text evidence="1">The sequence shown here is derived from an EMBL/GenBank/DDBJ whole genome shotgun (WGS) entry which is preliminary data.</text>
</comment>
<sequence length="205" mass="23243">MRHQLLPLNVIVIAIVASQFTIVNSEEAAKKVSPESVVPTELDRHEIRIRSLDRSYRESIISLNEAYQMDRESLRKAITKKLTKQQELLTEQGKLDEAVAVRDRIRQVSSARILPPLAVGVTSDLPTHGIVGTWRWNNGVDVRNLSDGKTNGNCTWKLVDGSKNEYLFNWTKIPADRVRLSENGRVLEGTKANDLTFRVWAVRID</sequence>
<accession>A0A5C5YWT7</accession>
<organism evidence="1 2">
    <name type="scientific">Novipirellula herctigrandis</name>
    <dbReference type="NCBI Taxonomy" id="2527986"/>
    <lineage>
        <taxon>Bacteria</taxon>
        <taxon>Pseudomonadati</taxon>
        <taxon>Planctomycetota</taxon>
        <taxon>Planctomycetia</taxon>
        <taxon>Pirellulales</taxon>
        <taxon>Pirellulaceae</taxon>
        <taxon>Novipirellula</taxon>
    </lineage>
</organism>
<protein>
    <submittedName>
        <fullName evidence="1">Uncharacterized protein</fullName>
    </submittedName>
</protein>